<evidence type="ECO:0000313" key="1">
    <source>
        <dbReference type="EMBL" id="KAK7273932.1"/>
    </source>
</evidence>
<protein>
    <submittedName>
        <fullName evidence="1">Uncharacterized protein</fullName>
    </submittedName>
</protein>
<organism evidence="1 2">
    <name type="scientific">Crotalaria pallida</name>
    <name type="common">Smooth rattlebox</name>
    <name type="synonym">Crotalaria striata</name>
    <dbReference type="NCBI Taxonomy" id="3830"/>
    <lineage>
        <taxon>Eukaryota</taxon>
        <taxon>Viridiplantae</taxon>
        <taxon>Streptophyta</taxon>
        <taxon>Embryophyta</taxon>
        <taxon>Tracheophyta</taxon>
        <taxon>Spermatophyta</taxon>
        <taxon>Magnoliopsida</taxon>
        <taxon>eudicotyledons</taxon>
        <taxon>Gunneridae</taxon>
        <taxon>Pentapetalae</taxon>
        <taxon>rosids</taxon>
        <taxon>fabids</taxon>
        <taxon>Fabales</taxon>
        <taxon>Fabaceae</taxon>
        <taxon>Papilionoideae</taxon>
        <taxon>50 kb inversion clade</taxon>
        <taxon>genistoids sensu lato</taxon>
        <taxon>core genistoids</taxon>
        <taxon>Crotalarieae</taxon>
        <taxon>Crotalaria</taxon>
    </lineage>
</organism>
<comment type="caution">
    <text evidence="1">The sequence shown here is derived from an EMBL/GenBank/DDBJ whole genome shotgun (WGS) entry which is preliminary data.</text>
</comment>
<name>A0AAN9FCQ8_CROPI</name>
<sequence length="157" mass="17771">MEPDQYIISQLLFDHVLFDVRKAPDLWRKWNSGMGLGLHSLQVLIALRVLKIVWLHKGEREMATTELGSKKPLTKEEKIMKKKECLAAIADQPFRFFAAFTFVVRAFSGLQKELLLCAINAACAALVDAAIPLKHLAGYQNLLATCLLVYYYDFALV</sequence>
<gene>
    <name evidence="1" type="ORF">RIF29_15000</name>
</gene>
<proteinExistence type="predicted"/>
<keyword evidence="2" id="KW-1185">Reference proteome</keyword>
<dbReference type="Proteomes" id="UP001372338">
    <property type="component" value="Unassembled WGS sequence"/>
</dbReference>
<evidence type="ECO:0000313" key="2">
    <source>
        <dbReference type="Proteomes" id="UP001372338"/>
    </source>
</evidence>
<dbReference type="EMBL" id="JAYWIO010000003">
    <property type="protein sequence ID" value="KAK7273932.1"/>
    <property type="molecule type" value="Genomic_DNA"/>
</dbReference>
<accession>A0AAN9FCQ8</accession>
<dbReference type="AlphaFoldDB" id="A0AAN9FCQ8"/>
<reference evidence="1 2" key="1">
    <citation type="submission" date="2024-01" db="EMBL/GenBank/DDBJ databases">
        <title>The genomes of 5 underutilized Papilionoideae crops provide insights into root nodulation and disease resistanc.</title>
        <authorList>
            <person name="Yuan L."/>
        </authorList>
    </citation>
    <scope>NUCLEOTIDE SEQUENCE [LARGE SCALE GENOMIC DNA]</scope>
    <source>
        <strain evidence="1">ZHUSHIDOU_FW_LH</strain>
        <tissue evidence="1">Leaf</tissue>
    </source>
</reference>